<proteinExistence type="predicted"/>
<reference evidence="1" key="1">
    <citation type="journal article" date="2014" name="Front. Microbiol.">
        <title>High frequency of phylogenetically diverse reductive dehalogenase-homologous genes in deep subseafloor sedimentary metagenomes.</title>
        <authorList>
            <person name="Kawai M."/>
            <person name="Futagami T."/>
            <person name="Toyoda A."/>
            <person name="Takaki Y."/>
            <person name="Nishi S."/>
            <person name="Hori S."/>
            <person name="Arai W."/>
            <person name="Tsubouchi T."/>
            <person name="Morono Y."/>
            <person name="Uchiyama I."/>
            <person name="Ito T."/>
            <person name="Fujiyama A."/>
            <person name="Inagaki F."/>
            <person name="Takami H."/>
        </authorList>
    </citation>
    <scope>NUCLEOTIDE SEQUENCE</scope>
    <source>
        <strain evidence="1">Expedition CK06-06</strain>
    </source>
</reference>
<feature type="non-terminal residue" evidence="1">
    <location>
        <position position="244"/>
    </location>
</feature>
<gene>
    <name evidence="1" type="ORF">S12H4_50581</name>
</gene>
<name>X1TP52_9ZZZZ</name>
<accession>X1TP52</accession>
<dbReference type="AlphaFoldDB" id="X1TP52"/>
<comment type="caution">
    <text evidence="1">The sequence shown here is derived from an EMBL/GenBank/DDBJ whole genome shotgun (WGS) entry which is preliminary data.</text>
</comment>
<evidence type="ECO:0000313" key="1">
    <source>
        <dbReference type="EMBL" id="GAJ07098.1"/>
    </source>
</evidence>
<dbReference type="EMBL" id="BARW01031870">
    <property type="protein sequence ID" value="GAJ07098.1"/>
    <property type="molecule type" value="Genomic_DNA"/>
</dbReference>
<sequence length="244" mass="27954">SQTRARFATKKDFNQFTDDYEDKDFPFVLVGNWNYPTPDGYKVYRRLKYSDPLANPTAISYSKNPTFGEEVYAYNSYYKGVKEWIKGSNSTPKNINSFIENSIAARLHIIIPQAWVEDKENLIHKVIKENVDREDNTKPLKKIVIGETTIEIGTTYKSEYLTQYINAELKKLASVLSGESNQGKMYATTSYGTGPEAQKWIIEEFPLKYKEYVESLIKYDERSDQVLLSSLGLDASISNISKEG</sequence>
<organism evidence="1">
    <name type="scientific">marine sediment metagenome</name>
    <dbReference type="NCBI Taxonomy" id="412755"/>
    <lineage>
        <taxon>unclassified sequences</taxon>
        <taxon>metagenomes</taxon>
        <taxon>ecological metagenomes</taxon>
    </lineage>
</organism>
<protein>
    <submittedName>
        <fullName evidence="1">Uncharacterized protein</fullName>
    </submittedName>
</protein>
<feature type="non-terminal residue" evidence="1">
    <location>
        <position position="1"/>
    </location>
</feature>